<dbReference type="RefSeq" id="WP_170302218.1">
    <property type="nucleotide sequence ID" value="NZ_AP021875.1"/>
</dbReference>
<feature type="domain" description="Solute-binding protein family 3/N-terminal" evidence="1">
    <location>
        <begin position="1"/>
        <end position="223"/>
    </location>
</feature>
<dbReference type="Gene3D" id="3.40.190.10">
    <property type="entry name" value="Periplasmic binding protein-like II"/>
    <property type="match status" value="2"/>
</dbReference>
<evidence type="ECO:0000313" key="2">
    <source>
        <dbReference type="EMBL" id="BBO74725.1"/>
    </source>
</evidence>
<organism evidence="2 3">
    <name type="scientific">Desulfosarcina widdelii</name>
    <dbReference type="NCBI Taxonomy" id="947919"/>
    <lineage>
        <taxon>Bacteria</taxon>
        <taxon>Pseudomonadati</taxon>
        <taxon>Thermodesulfobacteriota</taxon>
        <taxon>Desulfobacteria</taxon>
        <taxon>Desulfobacterales</taxon>
        <taxon>Desulfosarcinaceae</taxon>
        <taxon>Desulfosarcina</taxon>
    </lineage>
</organism>
<dbReference type="KEGG" id="dwd:DSCW_21420"/>
<dbReference type="SMART" id="SM00062">
    <property type="entry name" value="PBPb"/>
    <property type="match status" value="1"/>
</dbReference>
<protein>
    <submittedName>
        <fullName evidence="2">Amino acid ABC transporter substrate-binding protein</fullName>
    </submittedName>
</protein>
<dbReference type="Proteomes" id="UP000427769">
    <property type="component" value="Chromosome"/>
</dbReference>
<dbReference type="PANTHER" id="PTHR38834:SF3">
    <property type="entry name" value="SOLUTE-BINDING PROTEIN FAMILY 3_N-TERMINAL DOMAIN-CONTAINING PROTEIN"/>
    <property type="match status" value="1"/>
</dbReference>
<name>A0A5K7Z1Y4_9BACT</name>
<keyword evidence="3" id="KW-1185">Reference proteome</keyword>
<dbReference type="EMBL" id="AP021875">
    <property type="protein sequence ID" value="BBO74725.1"/>
    <property type="molecule type" value="Genomic_DNA"/>
</dbReference>
<dbReference type="InterPro" id="IPR001638">
    <property type="entry name" value="Solute-binding_3/MltF_N"/>
</dbReference>
<dbReference type="SUPFAM" id="SSF53850">
    <property type="entry name" value="Periplasmic binding protein-like II"/>
    <property type="match status" value="1"/>
</dbReference>
<evidence type="ECO:0000259" key="1">
    <source>
        <dbReference type="SMART" id="SM00062"/>
    </source>
</evidence>
<evidence type="ECO:0000313" key="3">
    <source>
        <dbReference type="Proteomes" id="UP000427769"/>
    </source>
</evidence>
<dbReference type="AlphaFoldDB" id="A0A5K7Z1Y4"/>
<reference evidence="2 3" key="1">
    <citation type="submission" date="2019-11" db="EMBL/GenBank/DDBJ databases">
        <title>Comparative genomics of hydrocarbon-degrading Desulfosarcina strains.</title>
        <authorList>
            <person name="Watanabe M."/>
            <person name="Kojima H."/>
            <person name="Fukui M."/>
        </authorList>
    </citation>
    <scope>NUCLEOTIDE SEQUENCE [LARGE SCALE GENOMIC DNA]</scope>
    <source>
        <strain evidence="2 3">PP31</strain>
    </source>
</reference>
<gene>
    <name evidence="2" type="ORF">DSCW_21420</name>
</gene>
<proteinExistence type="predicted"/>
<sequence>MTELFPPYNFVENGKLIGSSVELMALMLQRMESRKTVDDIKILPWARAYRIVLDQKDTALFAMTKTEKRKNLFKWVGPISSAKNVLIAKKEKKIRISCPKEIKKYRIGVVRRDAGEQLVIEKTGLTKNDLDRATNAISNIKKLAMNRIDLFAYDENVVKWIMKKEGINPDGYETVYILDIGLHFFAFNKNTPASLINRMQNILDEIKSEGEYDNIMKKYHLSIGR</sequence>
<accession>A0A5K7Z1Y4</accession>
<dbReference type="PANTHER" id="PTHR38834">
    <property type="entry name" value="PERIPLASMIC SUBSTRATE BINDING PROTEIN FAMILY 3"/>
    <property type="match status" value="1"/>
</dbReference>
<dbReference type="Pfam" id="PF00497">
    <property type="entry name" value="SBP_bac_3"/>
    <property type="match status" value="1"/>
</dbReference>